<feature type="region of interest" description="Disordered" evidence="1">
    <location>
        <begin position="13"/>
        <end position="54"/>
    </location>
</feature>
<gene>
    <name evidence="2" type="ORF">DERYTH_LOCUS15390</name>
</gene>
<proteinExistence type="predicted"/>
<feature type="non-terminal residue" evidence="2">
    <location>
        <position position="1"/>
    </location>
</feature>
<accession>A0A9N9IET5</accession>
<reference evidence="2" key="1">
    <citation type="submission" date="2021-06" db="EMBL/GenBank/DDBJ databases">
        <authorList>
            <person name="Kallberg Y."/>
            <person name="Tangrot J."/>
            <person name="Rosling A."/>
        </authorList>
    </citation>
    <scope>NUCLEOTIDE SEQUENCE</scope>
    <source>
        <strain evidence="2">MA453B</strain>
    </source>
</reference>
<dbReference type="EMBL" id="CAJVPY010012436">
    <property type="protein sequence ID" value="CAG8734101.1"/>
    <property type="molecule type" value="Genomic_DNA"/>
</dbReference>
<protein>
    <submittedName>
        <fullName evidence="2">4984_t:CDS:1</fullName>
    </submittedName>
</protein>
<dbReference type="AlphaFoldDB" id="A0A9N9IET5"/>
<comment type="caution">
    <text evidence="2">The sequence shown here is derived from an EMBL/GenBank/DDBJ whole genome shotgun (WGS) entry which is preliminary data.</text>
</comment>
<feature type="non-terminal residue" evidence="2">
    <location>
        <position position="54"/>
    </location>
</feature>
<feature type="compositionally biased region" description="Basic and acidic residues" evidence="1">
    <location>
        <begin position="35"/>
        <end position="54"/>
    </location>
</feature>
<keyword evidence="3" id="KW-1185">Reference proteome</keyword>
<organism evidence="2 3">
    <name type="scientific">Dentiscutata erythropus</name>
    <dbReference type="NCBI Taxonomy" id="1348616"/>
    <lineage>
        <taxon>Eukaryota</taxon>
        <taxon>Fungi</taxon>
        <taxon>Fungi incertae sedis</taxon>
        <taxon>Mucoromycota</taxon>
        <taxon>Glomeromycotina</taxon>
        <taxon>Glomeromycetes</taxon>
        <taxon>Diversisporales</taxon>
        <taxon>Gigasporaceae</taxon>
        <taxon>Dentiscutata</taxon>
    </lineage>
</organism>
<dbReference type="Proteomes" id="UP000789405">
    <property type="component" value="Unassembled WGS sequence"/>
</dbReference>
<evidence type="ECO:0000313" key="2">
    <source>
        <dbReference type="EMBL" id="CAG8734101.1"/>
    </source>
</evidence>
<name>A0A9N9IET5_9GLOM</name>
<evidence type="ECO:0000313" key="3">
    <source>
        <dbReference type="Proteomes" id="UP000789405"/>
    </source>
</evidence>
<feature type="compositionally biased region" description="Polar residues" evidence="1">
    <location>
        <begin position="13"/>
        <end position="28"/>
    </location>
</feature>
<evidence type="ECO:0000256" key="1">
    <source>
        <dbReference type="SAM" id="MobiDB-lite"/>
    </source>
</evidence>
<sequence>MSSIKSCTSAQYELKHATSTTKQPLKTTSCKKRKQKEEWKGTSNLETKRKREDL</sequence>